<dbReference type="SUPFAM" id="SSF53098">
    <property type="entry name" value="Ribonuclease H-like"/>
    <property type="match status" value="1"/>
</dbReference>
<accession>A0A6H2EL50</accession>
<organism evidence="7 8">
    <name type="scientific">Arcanobacterium buesumense</name>
    <dbReference type="NCBI Taxonomy" id="2722751"/>
    <lineage>
        <taxon>Bacteria</taxon>
        <taxon>Bacillati</taxon>
        <taxon>Actinomycetota</taxon>
        <taxon>Actinomycetes</taxon>
        <taxon>Actinomycetales</taxon>
        <taxon>Actinomycetaceae</taxon>
        <taxon>Arcanobacterium</taxon>
    </lineage>
</organism>
<gene>
    <name evidence="7" type="primary">ruvX</name>
    <name evidence="7" type="ORF">HC352_04005</name>
</gene>
<sequence length="153" mass="16619">MRTGARIAVDVGEVRVGVARSDSAGILATPVGTFQRHKDDFSAVISLVHELDALEVIVGLPLNMDGSEGKSAKNARRWARRVARRIYPVSVRLVDERLSTVSAHSLLHQAGRKEITHRSVIDQVAAVIILESALAQERSTLAPPGELVEIQEN</sequence>
<dbReference type="GO" id="GO:0016788">
    <property type="term" value="F:hydrolase activity, acting on ester bonds"/>
    <property type="evidence" value="ECO:0007669"/>
    <property type="project" value="UniProtKB-UniRule"/>
</dbReference>
<dbReference type="InterPro" id="IPR012337">
    <property type="entry name" value="RNaseH-like_sf"/>
</dbReference>
<keyword evidence="4 5" id="KW-0378">Hydrolase</keyword>
<dbReference type="KEGG" id="arca:HC352_04005"/>
<reference evidence="7 8" key="1">
    <citation type="submission" date="2020-03" db="EMBL/GenBank/DDBJ databases">
        <title>Complete genome of Arcanobacterium buesumensis sp. nov. strain 2701.</title>
        <authorList>
            <person name="Borowiak M."/>
            <person name="Alssahen M."/>
            <person name="Laemmler C."/>
            <person name="Malorny B."/>
            <person name="Hassan A."/>
            <person name="Prenger-Berninghoff E."/>
            <person name="Ploetz M."/>
            <person name="Abdulmawjood A."/>
        </authorList>
    </citation>
    <scope>NUCLEOTIDE SEQUENCE [LARGE SCALE GENOMIC DNA]</scope>
    <source>
        <strain evidence="7 8">2701</strain>
    </source>
</reference>
<evidence type="ECO:0000313" key="8">
    <source>
        <dbReference type="Proteomes" id="UP000502298"/>
    </source>
</evidence>
<dbReference type="InterPro" id="IPR005227">
    <property type="entry name" value="YqgF"/>
</dbReference>
<dbReference type="RefSeq" id="WP_168917689.1">
    <property type="nucleotide sequence ID" value="NZ_CP050804.1"/>
</dbReference>
<dbReference type="Gene3D" id="3.30.420.140">
    <property type="entry name" value="YqgF/RNase H-like domain"/>
    <property type="match status" value="1"/>
</dbReference>
<dbReference type="Proteomes" id="UP000502298">
    <property type="component" value="Chromosome"/>
</dbReference>
<dbReference type="AlphaFoldDB" id="A0A6H2EL50"/>
<dbReference type="GO" id="GO:0000967">
    <property type="term" value="P:rRNA 5'-end processing"/>
    <property type="evidence" value="ECO:0007669"/>
    <property type="project" value="UniProtKB-UniRule"/>
</dbReference>
<name>A0A6H2EL50_9ACTO</name>
<proteinExistence type="inferred from homology"/>
<comment type="subcellular location">
    <subcellularLocation>
        <location evidence="5">Cytoplasm</location>
    </subcellularLocation>
</comment>
<dbReference type="PANTHER" id="PTHR33317:SF4">
    <property type="entry name" value="POLYNUCLEOTIDYL TRANSFERASE, RIBONUCLEASE H-LIKE SUPERFAMILY PROTEIN"/>
    <property type="match status" value="1"/>
</dbReference>
<protein>
    <recommendedName>
        <fullName evidence="5">Putative pre-16S rRNA nuclease</fullName>
        <ecNumber evidence="5">3.1.-.-</ecNumber>
    </recommendedName>
</protein>
<evidence type="ECO:0000256" key="5">
    <source>
        <dbReference type="HAMAP-Rule" id="MF_00651"/>
    </source>
</evidence>
<dbReference type="PANTHER" id="PTHR33317">
    <property type="entry name" value="POLYNUCLEOTIDYL TRANSFERASE, RIBONUCLEASE H-LIKE SUPERFAMILY PROTEIN"/>
    <property type="match status" value="1"/>
</dbReference>
<evidence type="ECO:0000313" key="7">
    <source>
        <dbReference type="EMBL" id="QJC21749.1"/>
    </source>
</evidence>
<dbReference type="SMART" id="SM00732">
    <property type="entry name" value="YqgFc"/>
    <property type="match status" value="1"/>
</dbReference>
<comment type="similarity">
    <text evidence="5">Belongs to the YqgF HJR family.</text>
</comment>
<feature type="domain" description="YqgF/RNase H-like" evidence="6">
    <location>
        <begin position="4"/>
        <end position="103"/>
    </location>
</feature>
<dbReference type="InterPro" id="IPR037027">
    <property type="entry name" value="YqgF/RNaseH-like_dom_sf"/>
</dbReference>
<evidence type="ECO:0000256" key="4">
    <source>
        <dbReference type="ARBA" id="ARBA00022801"/>
    </source>
</evidence>
<dbReference type="EC" id="3.1.-.-" evidence="5"/>
<evidence type="ECO:0000256" key="3">
    <source>
        <dbReference type="ARBA" id="ARBA00022722"/>
    </source>
</evidence>
<dbReference type="EMBL" id="CP050804">
    <property type="protein sequence ID" value="QJC21749.1"/>
    <property type="molecule type" value="Genomic_DNA"/>
</dbReference>
<keyword evidence="2 5" id="KW-0690">Ribosome biogenesis</keyword>
<evidence type="ECO:0000259" key="6">
    <source>
        <dbReference type="SMART" id="SM00732"/>
    </source>
</evidence>
<dbReference type="CDD" id="cd16964">
    <property type="entry name" value="YqgF"/>
    <property type="match status" value="1"/>
</dbReference>
<dbReference type="HAMAP" id="MF_00651">
    <property type="entry name" value="Nuclease_YqgF"/>
    <property type="match status" value="1"/>
</dbReference>
<evidence type="ECO:0000256" key="1">
    <source>
        <dbReference type="ARBA" id="ARBA00022490"/>
    </source>
</evidence>
<evidence type="ECO:0000256" key="2">
    <source>
        <dbReference type="ARBA" id="ARBA00022517"/>
    </source>
</evidence>
<keyword evidence="8" id="KW-1185">Reference proteome</keyword>
<dbReference type="NCBIfam" id="TIGR00250">
    <property type="entry name" value="RNAse_H_YqgF"/>
    <property type="match status" value="1"/>
</dbReference>
<keyword evidence="3 5" id="KW-0540">Nuclease</keyword>
<dbReference type="Pfam" id="PF03652">
    <property type="entry name" value="RuvX"/>
    <property type="match status" value="1"/>
</dbReference>
<dbReference type="GO" id="GO:0004518">
    <property type="term" value="F:nuclease activity"/>
    <property type="evidence" value="ECO:0007669"/>
    <property type="project" value="UniProtKB-KW"/>
</dbReference>
<dbReference type="GO" id="GO:0005829">
    <property type="term" value="C:cytosol"/>
    <property type="evidence" value="ECO:0007669"/>
    <property type="project" value="TreeGrafter"/>
</dbReference>
<comment type="function">
    <text evidence="5">Could be a nuclease involved in processing of the 5'-end of pre-16S rRNA.</text>
</comment>
<dbReference type="InterPro" id="IPR006641">
    <property type="entry name" value="YqgF/RNaseH-like_dom"/>
</dbReference>
<keyword evidence="1 5" id="KW-0963">Cytoplasm</keyword>